<evidence type="ECO:0000259" key="15">
    <source>
        <dbReference type="Pfam" id="PF00905"/>
    </source>
</evidence>
<dbReference type="GO" id="GO:0008360">
    <property type="term" value="P:regulation of cell shape"/>
    <property type="evidence" value="ECO:0007669"/>
    <property type="project" value="UniProtKB-KW"/>
</dbReference>
<keyword evidence="18" id="KW-1185">Reference proteome</keyword>
<evidence type="ECO:0000256" key="14">
    <source>
        <dbReference type="SAM" id="Phobius"/>
    </source>
</evidence>
<accession>I4C9W8</accession>
<evidence type="ECO:0000256" key="6">
    <source>
        <dbReference type="ARBA" id="ARBA00022670"/>
    </source>
</evidence>
<name>I4C9W8_DESTA</name>
<evidence type="ECO:0000256" key="2">
    <source>
        <dbReference type="ARBA" id="ARBA00004236"/>
    </source>
</evidence>
<evidence type="ECO:0000256" key="4">
    <source>
        <dbReference type="ARBA" id="ARBA00022519"/>
    </source>
</evidence>
<dbReference type="GO" id="GO:0009252">
    <property type="term" value="P:peptidoglycan biosynthetic process"/>
    <property type="evidence" value="ECO:0007669"/>
    <property type="project" value="UniProtKB-KW"/>
</dbReference>
<keyword evidence="7 14" id="KW-0812">Transmembrane</keyword>
<dbReference type="SUPFAM" id="SSF56519">
    <property type="entry name" value="Penicillin binding protein dimerisation domain"/>
    <property type="match status" value="1"/>
</dbReference>
<dbReference type="PATRIC" id="fig|706587.4.peg.4223"/>
<comment type="subcellular location">
    <subcellularLocation>
        <location evidence="2">Cell membrane</location>
    </subcellularLocation>
    <subcellularLocation>
        <location evidence="1">Membrane</location>
        <topology evidence="1">Single-pass membrane protein</topology>
    </subcellularLocation>
</comment>
<keyword evidence="6" id="KW-0645">Protease</keyword>
<dbReference type="EC" id="2.4.1.129" evidence="17"/>
<feature type="domain" description="Penicillin-binding protein transpeptidase" evidence="15">
    <location>
        <begin position="264"/>
        <end position="599"/>
    </location>
</feature>
<keyword evidence="13" id="KW-0961">Cell wall biogenesis/degradation</keyword>
<evidence type="ECO:0000259" key="16">
    <source>
        <dbReference type="Pfam" id="PF03717"/>
    </source>
</evidence>
<dbReference type="AlphaFoldDB" id="I4C9W8"/>
<dbReference type="GO" id="GO:0071972">
    <property type="term" value="F:peptidoglycan L,D-transpeptidase activity"/>
    <property type="evidence" value="ECO:0007669"/>
    <property type="project" value="TreeGrafter"/>
</dbReference>
<evidence type="ECO:0000256" key="5">
    <source>
        <dbReference type="ARBA" id="ARBA00022645"/>
    </source>
</evidence>
<dbReference type="FunFam" id="3.40.710.10:FF:000024">
    <property type="entry name" value="Penicillin-binding protein 2"/>
    <property type="match status" value="1"/>
</dbReference>
<dbReference type="GO" id="GO:0006508">
    <property type="term" value="P:proteolysis"/>
    <property type="evidence" value="ECO:0007669"/>
    <property type="project" value="UniProtKB-KW"/>
</dbReference>
<keyword evidence="11 14" id="KW-1133">Transmembrane helix</keyword>
<evidence type="ECO:0000256" key="7">
    <source>
        <dbReference type="ARBA" id="ARBA00022692"/>
    </source>
</evidence>
<dbReference type="InterPro" id="IPR005311">
    <property type="entry name" value="PBP_dimer"/>
</dbReference>
<dbReference type="OrthoDB" id="9766847at2"/>
<dbReference type="GO" id="GO:0009002">
    <property type="term" value="F:serine-type D-Ala-D-Ala carboxypeptidase activity"/>
    <property type="evidence" value="ECO:0007669"/>
    <property type="project" value="InterPro"/>
</dbReference>
<evidence type="ECO:0000313" key="17">
    <source>
        <dbReference type="EMBL" id="AFM26359.1"/>
    </source>
</evidence>
<dbReference type="NCBIfam" id="TIGR03423">
    <property type="entry name" value="pbp2_mrdA"/>
    <property type="match status" value="1"/>
</dbReference>
<evidence type="ECO:0000256" key="13">
    <source>
        <dbReference type="ARBA" id="ARBA00023316"/>
    </source>
</evidence>
<keyword evidence="5" id="KW-0121">Carboxypeptidase</keyword>
<keyword evidence="10" id="KW-0573">Peptidoglycan synthesis</keyword>
<dbReference type="Gene3D" id="3.90.1310.10">
    <property type="entry name" value="Penicillin-binding protein 2a (Domain 2)"/>
    <property type="match status" value="1"/>
</dbReference>
<dbReference type="GO" id="GO:0005886">
    <property type="term" value="C:plasma membrane"/>
    <property type="evidence" value="ECO:0007669"/>
    <property type="project" value="UniProtKB-SubCell"/>
</dbReference>
<feature type="transmembrane region" description="Helical" evidence="14">
    <location>
        <begin position="20"/>
        <end position="39"/>
    </location>
</feature>
<keyword evidence="12 14" id="KW-0472">Membrane</keyword>
<evidence type="ECO:0000256" key="3">
    <source>
        <dbReference type="ARBA" id="ARBA00022475"/>
    </source>
</evidence>
<dbReference type="Gene3D" id="3.30.1390.30">
    <property type="entry name" value="Penicillin-binding protein 2a, domain 3"/>
    <property type="match status" value="1"/>
</dbReference>
<dbReference type="SUPFAM" id="SSF56601">
    <property type="entry name" value="beta-lactamase/transpeptidase-like"/>
    <property type="match status" value="1"/>
</dbReference>
<dbReference type="RefSeq" id="WP_014811487.1">
    <property type="nucleotide sequence ID" value="NC_018025.1"/>
</dbReference>
<gene>
    <name evidence="17" type="ordered locus">Desti_3714</name>
</gene>
<dbReference type="HOGENOM" id="CLU_009289_1_2_7"/>
<dbReference type="InterPro" id="IPR036138">
    <property type="entry name" value="PBP_dimer_sf"/>
</dbReference>
<evidence type="ECO:0000256" key="12">
    <source>
        <dbReference type="ARBA" id="ARBA00023136"/>
    </source>
</evidence>
<evidence type="ECO:0000313" key="18">
    <source>
        <dbReference type="Proteomes" id="UP000006055"/>
    </source>
</evidence>
<sequence length="613" mass="67649">MAELPTQEHFRDRIDLRVRIAIILMTLLMGVLAAKLWHLQLIQGDAYNEKSDSNRVRLARLTPTRGRILDVKGRVLAENTPSFVLSIVPGELEKPVELIQSYAPILGITPERMRNSIERSRNLPKYMHYPVKKNMSLEEVSLVRSRMSESRGVLLEVKPLRLYPGQDNLCHVIGTTGEISQDELAKASRVGYQTGDSLGKTGIEKEYEAYLRGEEGWEQVEIDAKGRTLATMARKPPKNGADVILTVDSAFQRFVEEVFIHRAGSVVALDPDTGRVLAMVSKPGFDLNLFSPSISERQWKTLNSDPLHPLENRATRGLYSPASTFKAITALAALSEKVVTPDKKFVCKGQLELGGQVFRCWNPYGHGRVDLHRGIVESCDTYFYELGLKLGPDRIAKYASLFGMGAPTGVGLPQELPGLVPTSAWKMRAYGDSWKDGETLTVAIGQGYLVCTPIQLAVMTAALSNGGKVFKPSIVSQIVAADGTTVFNHSPVVRWEIPIDPYHLSLLDSALVDVVTDKKGTGKRCRIPGIKVHAKTGTSQVIRVKQRTKEEDQIPYHERTHAMFIAYVNDRPQKIALIIIVEHGGGGGASAAPLARKILARYYGVPDPGDPED</sequence>
<evidence type="ECO:0000256" key="11">
    <source>
        <dbReference type="ARBA" id="ARBA00022989"/>
    </source>
</evidence>
<reference evidence="18" key="1">
    <citation type="submission" date="2012-06" db="EMBL/GenBank/DDBJ databases">
        <title>Complete sequence of chromosome of Desulfomonile tiedjei DSM 6799.</title>
        <authorList>
            <person name="Lucas S."/>
            <person name="Copeland A."/>
            <person name="Lapidus A."/>
            <person name="Glavina del Rio T."/>
            <person name="Dalin E."/>
            <person name="Tice H."/>
            <person name="Bruce D."/>
            <person name="Goodwin L."/>
            <person name="Pitluck S."/>
            <person name="Peters L."/>
            <person name="Ovchinnikova G."/>
            <person name="Zeytun A."/>
            <person name="Lu M."/>
            <person name="Kyrpides N."/>
            <person name="Mavromatis K."/>
            <person name="Ivanova N."/>
            <person name="Brettin T."/>
            <person name="Detter J.C."/>
            <person name="Han C."/>
            <person name="Larimer F."/>
            <person name="Land M."/>
            <person name="Hauser L."/>
            <person name="Markowitz V."/>
            <person name="Cheng J.-F."/>
            <person name="Hugenholtz P."/>
            <person name="Woyke T."/>
            <person name="Wu D."/>
            <person name="Spring S."/>
            <person name="Schroeder M."/>
            <person name="Brambilla E."/>
            <person name="Klenk H.-P."/>
            <person name="Eisen J.A."/>
        </authorList>
    </citation>
    <scope>NUCLEOTIDE SEQUENCE [LARGE SCALE GENOMIC DNA]</scope>
    <source>
        <strain evidence="18">ATCC 49306 / DSM 6799 / DCB-1</strain>
    </source>
</reference>
<dbReference type="Pfam" id="PF03717">
    <property type="entry name" value="PBP_dimer"/>
    <property type="match status" value="1"/>
</dbReference>
<dbReference type="KEGG" id="dti:Desti_3714"/>
<keyword evidence="8" id="KW-0378">Hydrolase</keyword>
<evidence type="ECO:0000256" key="1">
    <source>
        <dbReference type="ARBA" id="ARBA00004167"/>
    </source>
</evidence>
<keyword evidence="17" id="KW-0808">Transferase</keyword>
<dbReference type="STRING" id="706587.Desti_3714"/>
<keyword evidence="3" id="KW-1003">Cell membrane</keyword>
<dbReference type="EMBL" id="CP003360">
    <property type="protein sequence ID" value="AFM26359.1"/>
    <property type="molecule type" value="Genomic_DNA"/>
</dbReference>
<keyword evidence="9" id="KW-0133">Cell shape</keyword>
<feature type="domain" description="Penicillin-binding protein dimerisation" evidence="16">
    <location>
        <begin position="62"/>
        <end position="231"/>
    </location>
</feature>
<keyword evidence="17" id="KW-0328">Glycosyltransferase</keyword>
<evidence type="ECO:0000256" key="8">
    <source>
        <dbReference type="ARBA" id="ARBA00022801"/>
    </source>
</evidence>
<organism evidence="17 18">
    <name type="scientific">Desulfomonile tiedjei (strain ATCC 49306 / DSM 6799 / DCB-1)</name>
    <dbReference type="NCBI Taxonomy" id="706587"/>
    <lineage>
        <taxon>Bacteria</taxon>
        <taxon>Pseudomonadati</taxon>
        <taxon>Thermodesulfobacteriota</taxon>
        <taxon>Desulfomonilia</taxon>
        <taxon>Desulfomonilales</taxon>
        <taxon>Desulfomonilaceae</taxon>
        <taxon>Desulfomonile</taxon>
    </lineage>
</organism>
<keyword evidence="4" id="KW-0997">Cell inner membrane</keyword>
<proteinExistence type="predicted"/>
<dbReference type="PANTHER" id="PTHR30627">
    <property type="entry name" value="PEPTIDOGLYCAN D,D-TRANSPEPTIDASE"/>
    <property type="match status" value="1"/>
</dbReference>
<dbReference type="GO" id="GO:0008658">
    <property type="term" value="F:penicillin binding"/>
    <property type="evidence" value="ECO:0007669"/>
    <property type="project" value="InterPro"/>
</dbReference>
<dbReference type="InterPro" id="IPR001460">
    <property type="entry name" value="PCN-bd_Tpept"/>
</dbReference>
<dbReference type="PANTHER" id="PTHR30627:SF2">
    <property type="entry name" value="PEPTIDOGLYCAN D,D-TRANSPEPTIDASE MRDA"/>
    <property type="match status" value="1"/>
</dbReference>
<dbReference type="Gene3D" id="3.40.710.10">
    <property type="entry name" value="DD-peptidase/beta-lactamase superfamily"/>
    <property type="match status" value="1"/>
</dbReference>
<dbReference type="InterPro" id="IPR012338">
    <property type="entry name" value="Beta-lactam/transpept-like"/>
</dbReference>
<dbReference type="eggNOG" id="COG0768">
    <property type="taxonomic scope" value="Bacteria"/>
</dbReference>
<dbReference type="GO" id="GO:0016757">
    <property type="term" value="F:glycosyltransferase activity"/>
    <property type="evidence" value="ECO:0007669"/>
    <property type="project" value="UniProtKB-KW"/>
</dbReference>
<dbReference type="GO" id="GO:0071555">
    <property type="term" value="P:cell wall organization"/>
    <property type="evidence" value="ECO:0007669"/>
    <property type="project" value="UniProtKB-KW"/>
</dbReference>
<dbReference type="Proteomes" id="UP000006055">
    <property type="component" value="Chromosome"/>
</dbReference>
<dbReference type="Pfam" id="PF00905">
    <property type="entry name" value="Transpeptidase"/>
    <property type="match status" value="1"/>
</dbReference>
<evidence type="ECO:0000256" key="10">
    <source>
        <dbReference type="ARBA" id="ARBA00022984"/>
    </source>
</evidence>
<evidence type="ECO:0000256" key="9">
    <source>
        <dbReference type="ARBA" id="ARBA00022960"/>
    </source>
</evidence>
<protein>
    <submittedName>
        <fullName evidence="17">Peptidoglycan glycosyltransferase</fullName>
        <ecNumber evidence="17">2.4.1.129</ecNumber>
    </submittedName>
</protein>
<dbReference type="InterPro" id="IPR050515">
    <property type="entry name" value="Beta-lactam/transpept"/>
</dbReference>
<dbReference type="InterPro" id="IPR017790">
    <property type="entry name" value="Penicillin-binding_protein_2"/>
</dbReference>